<gene>
    <name evidence="2" type="ORF">AOQ84DRAFT_133613</name>
</gene>
<keyword evidence="3" id="KW-1185">Reference proteome</keyword>
<dbReference type="Proteomes" id="UP000250140">
    <property type="component" value="Unassembled WGS sequence"/>
</dbReference>
<feature type="compositionally biased region" description="Pro residues" evidence="1">
    <location>
        <begin position="50"/>
        <end position="65"/>
    </location>
</feature>
<reference evidence="2 3" key="1">
    <citation type="journal article" date="2016" name="Nat. Commun.">
        <title>Ectomycorrhizal ecology is imprinted in the genome of the dominant symbiotic fungus Cenococcum geophilum.</title>
        <authorList>
            <consortium name="DOE Joint Genome Institute"/>
            <person name="Peter M."/>
            <person name="Kohler A."/>
            <person name="Ohm R.A."/>
            <person name="Kuo A."/>
            <person name="Krutzmann J."/>
            <person name="Morin E."/>
            <person name="Arend M."/>
            <person name="Barry K.W."/>
            <person name="Binder M."/>
            <person name="Choi C."/>
            <person name="Clum A."/>
            <person name="Copeland A."/>
            <person name="Grisel N."/>
            <person name="Haridas S."/>
            <person name="Kipfer T."/>
            <person name="LaButti K."/>
            <person name="Lindquist E."/>
            <person name="Lipzen A."/>
            <person name="Maire R."/>
            <person name="Meier B."/>
            <person name="Mihaltcheva S."/>
            <person name="Molinier V."/>
            <person name="Murat C."/>
            <person name="Poggeler S."/>
            <person name="Quandt C.A."/>
            <person name="Sperisen C."/>
            <person name="Tritt A."/>
            <person name="Tisserant E."/>
            <person name="Crous P.W."/>
            <person name="Henrissat B."/>
            <person name="Nehls U."/>
            <person name="Egli S."/>
            <person name="Spatafora J.W."/>
            <person name="Grigoriev I.V."/>
            <person name="Martin F.M."/>
        </authorList>
    </citation>
    <scope>NUCLEOTIDE SEQUENCE [LARGE SCALE GENOMIC DNA]</scope>
    <source>
        <strain evidence="2 3">CBS 207.34</strain>
    </source>
</reference>
<dbReference type="EMBL" id="KV750653">
    <property type="protein sequence ID" value="OCL03922.1"/>
    <property type="molecule type" value="Genomic_DNA"/>
</dbReference>
<proteinExistence type="predicted"/>
<feature type="compositionally biased region" description="Polar residues" evidence="1">
    <location>
        <begin position="103"/>
        <end position="114"/>
    </location>
</feature>
<protein>
    <submittedName>
        <fullName evidence="2">Uncharacterized protein</fullName>
    </submittedName>
</protein>
<accession>A0A8E2ES51</accession>
<feature type="region of interest" description="Disordered" evidence="1">
    <location>
        <begin position="1"/>
        <end position="157"/>
    </location>
</feature>
<sequence>MYRSSHYGGKLSDRPWRGAAHTTNLPPLPLTNAKPPIPHSASPSQTQTPNPKPIPSTPKPPPPSPSRAAQSKQSLPRPPHVPVTRERPPQIQLPGGLEFTAPSHASQRRVTSTAALPRRPSWLCPSGPVRPGSRLHLSPPHPTSSICSRIRIRRPAP</sequence>
<evidence type="ECO:0000256" key="1">
    <source>
        <dbReference type="SAM" id="MobiDB-lite"/>
    </source>
</evidence>
<name>A0A8E2ES51_9PEZI</name>
<evidence type="ECO:0000313" key="2">
    <source>
        <dbReference type="EMBL" id="OCL03922.1"/>
    </source>
</evidence>
<organism evidence="2 3">
    <name type="scientific">Glonium stellatum</name>
    <dbReference type="NCBI Taxonomy" id="574774"/>
    <lineage>
        <taxon>Eukaryota</taxon>
        <taxon>Fungi</taxon>
        <taxon>Dikarya</taxon>
        <taxon>Ascomycota</taxon>
        <taxon>Pezizomycotina</taxon>
        <taxon>Dothideomycetes</taxon>
        <taxon>Pleosporomycetidae</taxon>
        <taxon>Gloniales</taxon>
        <taxon>Gloniaceae</taxon>
        <taxon>Glonium</taxon>
    </lineage>
</organism>
<evidence type="ECO:0000313" key="3">
    <source>
        <dbReference type="Proteomes" id="UP000250140"/>
    </source>
</evidence>
<dbReference type="AlphaFoldDB" id="A0A8E2ES51"/>